<sequence>MAAKGLTNLSPSSPPPPPTSKQYGITINAATKADAAVLAEIGGRGWPMTLPPATDLTTPTIPQAEIDAYLKANWNTEVIEAQLGLDNNATLVARDGNGKPVGMATMVRRELIMGLRLPSFRPVGDGENRGAGGDTGSSAHGGTDDIDSGWTQEEADWASL</sequence>
<feature type="region of interest" description="Disordered" evidence="1">
    <location>
        <begin position="1"/>
        <end position="21"/>
    </location>
</feature>
<feature type="region of interest" description="Disordered" evidence="1">
    <location>
        <begin position="122"/>
        <end position="160"/>
    </location>
</feature>
<comment type="caution">
    <text evidence="2">The sequence shown here is derived from an EMBL/GenBank/DDBJ whole genome shotgun (WGS) entry which is preliminary data.</text>
</comment>
<evidence type="ECO:0000313" key="2">
    <source>
        <dbReference type="EMBL" id="CAJ2506045.1"/>
    </source>
</evidence>
<reference evidence="2" key="1">
    <citation type="submission" date="2023-10" db="EMBL/GenBank/DDBJ databases">
        <authorList>
            <person name="Hackl T."/>
        </authorList>
    </citation>
    <scope>NUCLEOTIDE SEQUENCE</scope>
</reference>
<keyword evidence="3" id="KW-1185">Reference proteome</keyword>
<protein>
    <submittedName>
        <fullName evidence="2">Uu.00g001750.m01.CDS01</fullName>
    </submittedName>
</protein>
<dbReference type="Proteomes" id="UP001295740">
    <property type="component" value="Unassembled WGS sequence"/>
</dbReference>
<name>A0AAI8YIF8_9PEZI</name>
<organism evidence="2 3">
    <name type="scientific">Anthostomella pinea</name>
    <dbReference type="NCBI Taxonomy" id="933095"/>
    <lineage>
        <taxon>Eukaryota</taxon>
        <taxon>Fungi</taxon>
        <taxon>Dikarya</taxon>
        <taxon>Ascomycota</taxon>
        <taxon>Pezizomycotina</taxon>
        <taxon>Sordariomycetes</taxon>
        <taxon>Xylariomycetidae</taxon>
        <taxon>Xylariales</taxon>
        <taxon>Xylariaceae</taxon>
        <taxon>Anthostomella</taxon>
    </lineage>
</organism>
<gene>
    <name evidence="2" type="ORF">KHLLAP_LOCUS6513</name>
</gene>
<evidence type="ECO:0000256" key="1">
    <source>
        <dbReference type="SAM" id="MobiDB-lite"/>
    </source>
</evidence>
<evidence type="ECO:0000313" key="3">
    <source>
        <dbReference type="Proteomes" id="UP001295740"/>
    </source>
</evidence>
<dbReference type="SUPFAM" id="SSF55729">
    <property type="entry name" value="Acyl-CoA N-acyltransferases (Nat)"/>
    <property type="match status" value="1"/>
</dbReference>
<proteinExistence type="predicted"/>
<dbReference type="AlphaFoldDB" id="A0AAI8YIF8"/>
<dbReference type="InterPro" id="IPR016181">
    <property type="entry name" value="Acyl_CoA_acyltransferase"/>
</dbReference>
<accession>A0AAI8YIF8</accession>
<dbReference type="EMBL" id="CAUWAG010000008">
    <property type="protein sequence ID" value="CAJ2506045.1"/>
    <property type="molecule type" value="Genomic_DNA"/>
</dbReference>
<dbReference type="Gene3D" id="3.40.630.30">
    <property type="match status" value="1"/>
</dbReference>